<evidence type="ECO:0000256" key="1">
    <source>
        <dbReference type="ARBA" id="ARBA00003279"/>
    </source>
</evidence>
<dbReference type="PANTHER" id="PTHR23504:SF15">
    <property type="entry name" value="MAJOR FACILITATOR SUPERFAMILY (MFS) PROFILE DOMAIN-CONTAINING PROTEIN"/>
    <property type="match status" value="1"/>
</dbReference>
<feature type="transmembrane region" description="Helical" evidence="9">
    <location>
        <begin position="240"/>
        <end position="264"/>
    </location>
</feature>
<keyword evidence="12" id="KW-1185">Reference proteome</keyword>
<dbReference type="PRINTS" id="PR01035">
    <property type="entry name" value="TCRTETA"/>
</dbReference>
<evidence type="ECO:0000256" key="3">
    <source>
        <dbReference type="ARBA" id="ARBA00007520"/>
    </source>
</evidence>
<feature type="transmembrane region" description="Helical" evidence="9">
    <location>
        <begin position="387"/>
        <end position="403"/>
    </location>
</feature>
<dbReference type="Gene3D" id="1.20.1250.20">
    <property type="entry name" value="MFS general substrate transporter like domains"/>
    <property type="match status" value="1"/>
</dbReference>
<feature type="transmembrane region" description="Helical" evidence="9">
    <location>
        <begin position="357"/>
        <end position="375"/>
    </location>
</feature>
<comment type="caution">
    <text evidence="11">The sequence shown here is derived from an EMBL/GenBank/DDBJ whole genome shotgun (WGS) entry which is preliminary data.</text>
</comment>
<gene>
    <name evidence="11" type="ORF">LOC71_12215</name>
</gene>
<proteinExistence type="inferred from homology"/>
<keyword evidence="6 9" id="KW-1133">Transmembrane helix</keyword>
<feature type="compositionally biased region" description="Polar residues" evidence="8">
    <location>
        <begin position="15"/>
        <end position="31"/>
    </location>
</feature>
<feature type="compositionally biased region" description="Low complexity" evidence="8">
    <location>
        <begin position="537"/>
        <end position="551"/>
    </location>
</feature>
<dbReference type="InterPro" id="IPR036259">
    <property type="entry name" value="MFS_trans_sf"/>
</dbReference>
<feature type="transmembrane region" description="Helical" evidence="9">
    <location>
        <begin position="207"/>
        <end position="228"/>
    </location>
</feature>
<evidence type="ECO:0000256" key="2">
    <source>
        <dbReference type="ARBA" id="ARBA00004141"/>
    </source>
</evidence>
<evidence type="ECO:0000256" key="7">
    <source>
        <dbReference type="ARBA" id="ARBA00023136"/>
    </source>
</evidence>
<evidence type="ECO:0000313" key="11">
    <source>
        <dbReference type="EMBL" id="MCC9643042.1"/>
    </source>
</evidence>
<keyword evidence="7 9" id="KW-0472">Membrane</keyword>
<feature type="domain" description="Major facilitator superfamily (MFS) profile" evidence="10">
    <location>
        <begin position="111"/>
        <end position="512"/>
    </location>
</feature>
<dbReference type="CDD" id="cd17388">
    <property type="entry name" value="MFS_TetA"/>
    <property type="match status" value="1"/>
</dbReference>
<dbReference type="InterPro" id="IPR020846">
    <property type="entry name" value="MFS_dom"/>
</dbReference>
<feature type="compositionally biased region" description="Basic residues" evidence="8">
    <location>
        <begin position="32"/>
        <end position="41"/>
    </location>
</feature>
<accession>A0ABS8NJD2</accession>
<name>A0ABS8NJD2_9BACT</name>
<feature type="transmembrane region" description="Helical" evidence="9">
    <location>
        <begin position="182"/>
        <end position="201"/>
    </location>
</feature>
<feature type="transmembrane region" description="Helical" evidence="9">
    <location>
        <begin position="270"/>
        <end position="288"/>
    </location>
</feature>
<comment type="subcellular location">
    <subcellularLocation>
        <location evidence="2">Membrane</location>
        <topology evidence="2">Multi-pass membrane protein</topology>
    </subcellularLocation>
</comment>
<dbReference type="InterPro" id="IPR005829">
    <property type="entry name" value="Sugar_transporter_CS"/>
</dbReference>
<dbReference type="PROSITE" id="PS00216">
    <property type="entry name" value="SUGAR_TRANSPORT_1"/>
    <property type="match status" value="1"/>
</dbReference>
<sequence>MTTVHREKALRAWHASSTPNDRQQNGDGQTKQFRRPLKRPKAGTTTLKLRLSGRPCQRQFRSRLVADGSDSPTSTQSRADRKLLACRSATPPPLAPQNALITPPHQRRSAAMAFILLTLLIDILAIGIIIPVLPELVKEFVGGDTSRASRYVGVIGATYSLMQFFFAPVLGALSDRFGRRPVILASLFGLGVDFIVTGLAPSVGWLFLGRIVAGVMGASFSTANAYIADVSTQETRARNFGLVGMMFGLGFIIGPALGGVLGGIHIRLPFFVAAGLSLVNWLYGFFILPESLPPEKRGSISLAAMNPLGTVSRLRNYPMIAGLAVAFMFSSLAQRGLENVWVLSMGFRFGWNEVTNGLTLALVGLMAAIVQGGMVRPTIKRLGERKTALMATCVSCIAFLGYGLATQGWMIPCIVIFGSLAGLAGPAIQSLVAGRVSPDEQGKVQGALTSLISLTNIPAPLLFTSGLLGYFTSDDAPFEFPGAPFVFGSLLLAIAVVILARVFMKFPASEDTVVKDSDPDTSGPADRVSHGSNDPGAASSETTSSTALEST</sequence>
<evidence type="ECO:0000256" key="4">
    <source>
        <dbReference type="ARBA" id="ARBA00022448"/>
    </source>
</evidence>
<evidence type="ECO:0000256" key="9">
    <source>
        <dbReference type="SAM" id="Phobius"/>
    </source>
</evidence>
<keyword evidence="5 9" id="KW-0812">Transmembrane</keyword>
<evidence type="ECO:0000256" key="8">
    <source>
        <dbReference type="SAM" id="MobiDB-lite"/>
    </source>
</evidence>
<evidence type="ECO:0000256" key="6">
    <source>
        <dbReference type="ARBA" id="ARBA00022989"/>
    </source>
</evidence>
<dbReference type="PANTHER" id="PTHR23504">
    <property type="entry name" value="MAJOR FACILITATOR SUPERFAMILY DOMAIN-CONTAINING PROTEIN 10"/>
    <property type="match status" value="1"/>
</dbReference>
<protein>
    <submittedName>
        <fullName evidence="11">TCR/Tet family MFS transporter</fullName>
    </submittedName>
</protein>
<evidence type="ECO:0000256" key="5">
    <source>
        <dbReference type="ARBA" id="ARBA00022692"/>
    </source>
</evidence>
<feature type="region of interest" description="Disordered" evidence="8">
    <location>
        <begin position="1"/>
        <end position="52"/>
    </location>
</feature>
<feature type="transmembrane region" description="Helical" evidence="9">
    <location>
        <begin position="110"/>
        <end position="130"/>
    </location>
</feature>
<feature type="transmembrane region" description="Helical" evidence="9">
    <location>
        <begin position="446"/>
        <end position="471"/>
    </location>
</feature>
<dbReference type="Proteomes" id="UP001430306">
    <property type="component" value="Unassembled WGS sequence"/>
</dbReference>
<dbReference type="Pfam" id="PF07690">
    <property type="entry name" value="MFS_1"/>
    <property type="match status" value="1"/>
</dbReference>
<feature type="transmembrane region" description="Helical" evidence="9">
    <location>
        <begin position="317"/>
        <end position="337"/>
    </location>
</feature>
<organism evidence="11 12">
    <name type="scientific">Rhodopirellula halodulae</name>
    <dbReference type="NCBI Taxonomy" id="2894198"/>
    <lineage>
        <taxon>Bacteria</taxon>
        <taxon>Pseudomonadati</taxon>
        <taxon>Planctomycetota</taxon>
        <taxon>Planctomycetia</taxon>
        <taxon>Pirellulales</taxon>
        <taxon>Pirellulaceae</taxon>
        <taxon>Rhodopirellula</taxon>
    </lineage>
</organism>
<evidence type="ECO:0000313" key="12">
    <source>
        <dbReference type="Proteomes" id="UP001430306"/>
    </source>
</evidence>
<dbReference type="InterPro" id="IPR011701">
    <property type="entry name" value="MFS"/>
</dbReference>
<dbReference type="RefSeq" id="WP_230273989.1">
    <property type="nucleotide sequence ID" value="NZ_JAJKFW010000023.1"/>
</dbReference>
<feature type="transmembrane region" description="Helical" evidence="9">
    <location>
        <begin position="483"/>
        <end position="503"/>
    </location>
</feature>
<feature type="region of interest" description="Disordered" evidence="8">
    <location>
        <begin position="511"/>
        <end position="551"/>
    </location>
</feature>
<feature type="compositionally biased region" description="Basic and acidic residues" evidence="8">
    <location>
        <begin position="1"/>
        <end position="10"/>
    </location>
</feature>
<keyword evidence="4" id="KW-0813">Transport</keyword>
<evidence type="ECO:0000259" key="10">
    <source>
        <dbReference type="PROSITE" id="PS50850"/>
    </source>
</evidence>
<dbReference type="EMBL" id="JAJKFW010000023">
    <property type="protein sequence ID" value="MCC9643042.1"/>
    <property type="molecule type" value="Genomic_DNA"/>
</dbReference>
<dbReference type="InterPro" id="IPR001958">
    <property type="entry name" value="Tet-R_TetA/multi-R_MdtG-like"/>
</dbReference>
<reference evidence="11" key="1">
    <citation type="submission" date="2021-11" db="EMBL/GenBank/DDBJ databases">
        <title>Genome sequence.</title>
        <authorList>
            <person name="Sun Q."/>
        </authorList>
    </citation>
    <scope>NUCLEOTIDE SEQUENCE</scope>
    <source>
        <strain evidence="11">JC740</strain>
    </source>
</reference>
<comment type="similarity">
    <text evidence="3">Belongs to the major facilitator superfamily. TCR/Tet family.</text>
</comment>
<comment type="function">
    <text evidence="1">Resistance to tetracycline by an active tetracycline efflux. This is an energy-dependent process that decreases the accumulation of the antibiotic in whole cells. This protein functions as a metal-tetracycline/H(+) antiporter.</text>
</comment>
<dbReference type="PROSITE" id="PS50850">
    <property type="entry name" value="MFS"/>
    <property type="match status" value="1"/>
</dbReference>
<feature type="transmembrane region" description="Helical" evidence="9">
    <location>
        <begin position="150"/>
        <end position="170"/>
    </location>
</feature>
<dbReference type="SUPFAM" id="SSF103473">
    <property type="entry name" value="MFS general substrate transporter"/>
    <property type="match status" value="1"/>
</dbReference>
<feature type="transmembrane region" description="Helical" evidence="9">
    <location>
        <begin position="409"/>
        <end position="434"/>
    </location>
</feature>